<keyword evidence="2" id="KW-0812">Transmembrane</keyword>
<dbReference type="EMBL" id="VIWT01000001">
    <property type="protein sequence ID" value="TWF98642.1"/>
    <property type="molecule type" value="Genomic_DNA"/>
</dbReference>
<comment type="caution">
    <text evidence="3">The sequence shown here is derived from an EMBL/GenBank/DDBJ whole genome shotgun (WGS) entry which is preliminary data.</text>
</comment>
<proteinExistence type="predicted"/>
<keyword evidence="2" id="KW-1133">Transmembrane helix</keyword>
<sequence>MTEPIGSVDELPGAMNEPSESVDEPSGSVGEPTAEAARRPPRTSRTVLLLVGALLLGPLVGGGIGYGIQAARPATALPPLTPAAPPAYPAGALDPASAAAAAPKPLPIDGDLRKLLLPKPDGAQDWDYAYAESGEWETAGRIAQQHADGADNLAKLLGAGFRRAAAATWQQDGVKYLVELVQYASDSTTSAKALTLAANTAGYTPLPNGLEGGCSAPDQQQPYADNTATYYPGNAVTRRGDVVVRVTAFGDHQVDLATLCGLVQQQWERLG</sequence>
<name>A0A561UH08_9ACTN</name>
<evidence type="ECO:0008006" key="5">
    <source>
        <dbReference type="Google" id="ProtNLM"/>
    </source>
</evidence>
<evidence type="ECO:0000313" key="4">
    <source>
        <dbReference type="Proteomes" id="UP000317940"/>
    </source>
</evidence>
<gene>
    <name evidence="3" type="ORF">FHX73_112463</name>
</gene>
<evidence type="ECO:0000256" key="2">
    <source>
        <dbReference type="SAM" id="Phobius"/>
    </source>
</evidence>
<dbReference type="RefSeq" id="WP_145905041.1">
    <property type="nucleotide sequence ID" value="NZ_BAAAMZ010000045.1"/>
</dbReference>
<protein>
    <recommendedName>
        <fullName evidence="5">PknH-like protein</fullName>
    </recommendedName>
</protein>
<keyword evidence="4" id="KW-1185">Reference proteome</keyword>
<dbReference type="Proteomes" id="UP000317940">
    <property type="component" value="Unassembled WGS sequence"/>
</dbReference>
<feature type="region of interest" description="Disordered" evidence="1">
    <location>
        <begin position="1"/>
        <end position="41"/>
    </location>
</feature>
<keyword evidence="2" id="KW-0472">Membrane</keyword>
<evidence type="ECO:0000313" key="3">
    <source>
        <dbReference type="EMBL" id="TWF98642.1"/>
    </source>
</evidence>
<evidence type="ECO:0000256" key="1">
    <source>
        <dbReference type="SAM" id="MobiDB-lite"/>
    </source>
</evidence>
<dbReference type="OrthoDB" id="3852193at2"/>
<feature type="transmembrane region" description="Helical" evidence="2">
    <location>
        <begin position="47"/>
        <end position="68"/>
    </location>
</feature>
<accession>A0A561UH08</accession>
<organism evidence="3 4">
    <name type="scientific">Kitasatospora viridis</name>
    <dbReference type="NCBI Taxonomy" id="281105"/>
    <lineage>
        <taxon>Bacteria</taxon>
        <taxon>Bacillati</taxon>
        <taxon>Actinomycetota</taxon>
        <taxon>Actinomycetes</taxon>
        <taxon>Kitasatosporales</taxon>
        <taxon>Streptomycetaceae</taxon>
        <taxon>Kitasatospora</taxon>
    </lineage>
</organism>
<reference evidence="3 4" key="1">
    <citation type="submission" date="2019-06" db="EMBL/GenBank/DDBJ databases">
        <title>Sequencing the genomes of 1000 actinobacteria strains.</title>
        <authorList>
            <person name="Klenk H.-P."/>
        </authorList>
    </citation>
    <scope>NUCLEOTIDE SEQUENCE [LARGE SCALE GENOMIC DNA]</scope>
    <source>
        <strain evidence="3 4">DSM 44826</strain>
    </source>
</reference>
<dbReference type="AlphaFoldDB" id="A0A561UH08"/>